<accession>A0ABV7NU05</accession>
<keyword evidence="1" id="KW-1133">Transmembrane helix</keyword>
<keyword evidence="1" id="KW-0472">Membrane</keyword>
<sequence>MNVAVSVITPVVALIGVFLGGWLSYRNQDRLWWRDHERQWRDQRLSIYQEFLAASREYIAFALEPTAKIVARPHPRLRGHLMPYFDEAGRPYKEHLEAGMVAVCLVADTAKAVETSPELVRSVRQIAAWRADHEAGDRGDELFDAFWAAEAAFVAAARDELGLTPGPRAASP</sequence>
<evidence type="ECO:0000313" key="2">
    <source>
        <dbReference type="EMBL" id="MFC3449637.1"/>
    </source>
</evidence>
<feature type="transmembrane region" description="Helical" evidence="1">
    <location>
        <begin position="6"/>
        <end position="25"/>
    </location>
</feature>
<evidence type="ECO:0000256" key="1">
    <source>
        <dbReference type="SAM" id="Phobius"/>
    </source>
</evidence>
<name>A0ABV7NU05_9PSEU</name>
<keyword evidence="3" id="KW-1185">Reference proteome</keyword>
<gene>
    <name evidence="2" type="ORF">ACFOSH_09375</name>
</gene>
<comment type="caution">
    <text evidence="2">The sequence shown here is derived from an EMBL/GenBank/DDBJ whole genome shotgun (WGS) entry which is preliminary data.</text>
</comment>
<dbReference type="Proteomes" id="UP001595645">
    <property type="component" value="Unassembled WGS sequence"/>
</dbReference>
<evidence type="ECO:0000313" key="3">
    <source>
        <dbReference type="Proteomes" id="UP001595645"/>
    </source>
</evidence>
<organism evidence="2 3">
    <name type="scientific">Amycolatopsis speibonae</name>
    <dbReference type="NCBI Taxonomy" id="1450224"/>
    <lineage>
        <taxon>Bacteria</taxon>
        <taxon>Bacillati</taxon>
        <taxon>Actinomycetota</taxon>
        <taxon>Actinomycetes</taxon>
        <taxon>Pseudonocardiales</taxon>
        <taxon>Pseudonocardiaceae</taxon>
        <taxon>Amycolatopsis</taxon>
    </lineage>
</organism>
<dbReference type="EMBL" id="JBHRWK010000014">
    <property type="protein sequence ID" value="MFC3449637.1"/>
    <property type="molecule type" value="Genomic_DNA"/>
</dbReference>
<dbReference type="RefSeq" id="WP_378238336.1">
    <property type="nucleotide sequence ID" value="NZ_JBHRWK010000014.1"/>
</dbReference>
<keyword evidence="1" id="KW-0812">Transmembrane</keyword>
<reference evidence="3" key="1">
    <citation type="journal article" date="2019" name="Int. J. Syst. Evol. Microbiol.">
        <title>The Global Catalogue of Microorganisms (GCM) 10K type strain sequencing project: providing services to taxonomists for standard genome sequencing and annotation.</title>
        <authorList>
            <consortium name="The Broad Institute Genomics Platform"/>
            <consortium name="The Broad Institute Genome Sequencing Center for Infectious Disease"/>
            <person name="Wu L."/>
            <person name="Ma J."/>
        </authorList>
    </citation>
    <scope>NUCLEOTIDE SEQUENCE [LARGE SCALE GENOMIC DNA]</scope>
    <source>
        <strain evidence="3">CGMCC 4.7676</strain>
    </source>
</reference>
<proteinExistence type="predicted"/>
<protein>
    <recommendedName>
        <fullName evidence="4">Secreted protein</fullName>
    </recommendedName>
</protein>
<evidence type="ECO:0008006" key="4">
    <source>
        <dbReference type="Google" id="ProtNLM"/>
    </source>
</evidence>